<dbReference type="PANTHER" id="PTHR41700:SF1">
    <property type="entry name" value="N-ACETYLTRANSFERASE DOMAIN-CONTAINING PROTEIN"/>
    <property type="match status" value="1"/>
</dbReference>
<evidence type="ECO:0000313" key="3">
    <source>
        <dbReference type="Proteomes" id="UP000482960"/>
    </source>
</evidence>
<dbReference type="GO" id="GO:0016747">
    <property type="term" value="F:acyltransferase activity, transferring groups other than amino-acyl groups"/>
    <property type="evidence" value="ECO:0007669"/>
    <property type="project" value="InterPro"/>
</dbReference>
<accession>A0A6V8LNS3</accession>
<protein>
    <recommendedName>
        <fullName evidence="1">N-acetyltransferase domain-containing protein</fullName>
    </recommendedName>
</protein>
<dbReference type="PANTHER" id="PTHR41700">
    <property type="entry name" value="GCN5-RELATED N-ACETYLTRANSFERASE"/>
    <property type="match status" value="1"/>
</dbReference>
<sequence>MLVDTISAAAREAAAAAERAAGVRVRELADRAELRAASELLRAIWRPAGGEPLLAPDLMRAMAKAGCYLAGAYDGPALVGVCVGFFHPPADAALHSHVAGVAPHAQGRGIGFALKAHQRAWALERGASTVSWTFDPLVRRNAYFNIARLGAGVAEYLTNFYGPMEDALNRGEESDRVLVRWDLSGTGPAAVADGADPAVALSEGPDGWPVLGRVDAARVRVGVPSSIGALRRDEPGAARAWRAALREVLGGLLAEGAAVTGFHRAGWYMITKPETGPNLG</sequence>
<evidence type="ECO:0000313" key="2">
    <source>
        <dbReference type="EMBL" id="GFJ96299.1"/>
    </source>
</evidence>
<proteinExistence type="predicted"/>
<feature type="domain" description="N-acetyltransferase" evidence="1">
    <location>
        <begin position="23"/>
        <end position="169"/>
    </location>
</feature>
<dbReference type="AlphaFoldDB" id="A0A6V8LNS3"/>
<dbReference type="RefSeq" id="WP_173085903.1">
    <property type="nucleotide sequence ID" value="NZ_BAABJB010000047.1"/>
</dbReference>
<dbReference type="SUPFAM" id="SSF55729">
    <property type="entry name" value="Acyl-CoA N-acyltransferases (Nat)"/>
    <property type="match status" value="1"/>
</dbReference>
<dbReference type="InterPro" id="IPR038764">
    <property type="entry name" value="GNAT_N_AcTrfase_prd"/>
</dbReference>
<dbReference type="CDD" id="cd04301">
    <property type="entry name" value="NAT_SF"/>
    <property type="match status" value="1"/>
</dbReference>
<dbReference type="Gene3D" id="3.40.630.30">
    <property type="match status" value="1"/>
</dbReference>
<reference evidence="2 3" key="1">
    <citation type="submission" date="2020-03" db="EMBL/GenBank/DDBJ databases">
        <title>Whole genome shotgun sequence of Phytohabitans rumicis NBRC 108638.</title>
        <authorList>
            <person name="Komaki H."/>
            <person name="Tamura T."/>
        </authorList>
    </citation>
    <scope>NUCLEOTIDE SEQUENCE [LARGE SCALE GENOMIC DNA]</scope>
    <source>
        <strain evidence="2 3">NBRC 108638</strain>
    </source>
</reference>
<evidence type="ECO:0000259" key="1">
    <source>
        <dbReference type="PROSITE" id="PS51186"/>
    </source>
</evidence>
<dbReference type="EMBL" id="BLPG01000002">
    <property type="protein sequence ID" value="GFJ96299.1"/>
    <property type="molecule type" value="Genomic_DNA"/>
</dbReference>
<dbReference type="InterPro" id="IPR000182">
    <property type="entry name" value="GNAT_dom"/>
</dbReference>
<gene>
    <name evidence="2" type="ORF">Prum_099410</name>
</gene>
<dbReference type="Pfam" id="PF00583">
    <property type="entry name" value="Acetyltransf_1"/>
    <property type="match status" value="1"/>
</dbReference>
<name>A0A6V8LNS3_9ACTN</name>
<reference evidence="2 3" key="2">
    <citation type="submission" date="2020-03" db="EMBL/GenBank/DDBJ databases">
        <authorList>
            <person name="Ichikawa N."/>
            <person name="Kimura A."/>
            <person name="Kitahashi Y."/>
            <person name="Uohara A."/>
        </authorList>
    </citation>
    <scope>NUCLEOTIDE SEQUENCE [LARGE SCALE GENOMIC DNA]</scope>
    <source>
        <strain evidence="2 3">NBRC 108638</strain>
    </source>
</reference>
<dbReference type="Proteomes" id="UP000482960">
    <property type="component" value="Unassembled WGS sequence"/>
</dbReference>
<keyword evidence="3" id="KW-1185">Reference proteome</keyword>
<comment type="caution">
    <text evidence="2">The sequence shown here is derived from an EMBL/GenBank/DDBJ whole genome shotgun (WGS) entry which is preliminary data.</text>
</comment>
<dbReference type="PROSITE" id="PS51186">
    <property type="entry name" value="GNAT"/>
    <property type="match status" value="1"/>
</dbReference>
<organism evidence="2 3">
    <name type="scientific">Phytohabitans rumicis</name>
    <dbReference type="NCBI Taxonomy" id="1076125"/>
    <lineage>
        <taxon>Bacteria</taxon>
        <taxon>Bacillati</taxon>
        <taxon>Actinomycetota</taxon>
        <taxon>Actinomycetes</taxon>
        <taxon>Micromonosporales</taxon>
        <taxon>Micromonosporaceae</taxon>
    </lineage>
</organism>
<dbReference type="InterPro" id="IPR016181">
    <property type="entry name" value="Acyl_CoA_acyltransferase"/>
</dbReference>